<accession>A0A5C5FMC5</accession>
<dbReference type="AlphaFoldDB" id="A0A5C5FMC5"/>
<proteinExistence type="predicted"/>
<protein>
    <submittedName>
        <fullName evidence="2">Uncharacterized protein</fullName>
    </submittedName>
</protein>
<dbReference type="Proteomes" id="UP000311382">
    <property type="component" value="Unassembled WGS sequence"/>
</dbReference>
<organism evidence="2 3">
    <name type="scientific">Rhodotorula diobovata</name>
    <dbReference type="NCBI Taxonomy" id="5288"/>
    <lineage>
        <taxon>Eukaryota</taxon>
        <taxon>Fungi</taxon>
        <taxon>Dikarya</taxon>
        <taxon>Basidiomycota</taxon>
        <taxon>Pucciniomycotina</taxon>
        <taxon>Microbotryomycetes</taxon>
        <taxon>Sporidiobolales</taxon>
        <taxon>Sporidiobolaceae</taxon>
        <taxon>Rhodotorula</taxon>
    </lineage>
</organism>
<gene>
    <name evidence="2" type="ORF">DMC30DRAFT_356273</name>
</gene>
<feature type="region of interest" description="Disordered" evidence="1">
    <location>
        <begin position="97"/>
        <end position="159"/>
    </location>
</feature>
<dbReference type="EMBL" id="SOZI01000163">
    <property type="protein sequence ID" value="TNY17988.1"/>
    <property type="molecule type" value="Genomic_DNA"/>
</dbReference>
<comment type="caution">
    <text evidence="2">The sequence shown here is derived from an EMBL/GenBank/DDBJ whole genome shotgun (WGS) entry which is preliminary data.</text>
</comment>
<name>A0A5C5FMC5_9BASI</name>
<feature type="compositionally biased region" description="Low complexity" evidence="1">
    <location>
        <begin position="23"/>
        <end position="54"/>
    </location>
</feature>
<feature type="region of interest" description="Disordered" evidence="1">
    <location>
        <begin position="1"/>
        <end position="85"/>
    </location>
</feature>
<feature type="compositionally biased region" description="Basic and acidic residues" evidence="1">
    <location>
        <begin position="110"/>
        <end position="133"/>
    </location>
</feature>
<keyword evidence="3" id="KW-1185">Reference proteome</keyword>
<reference evidence="2 3" key="1">
    <citation type="submission" date="2019-03" db="EMBL/GenBank/DDBJ databases">
        <title>Rhodosporidium diobovatum UCD-FST 08-225 genome sequencing, assembly, and annotation.</title>
        <authorList>
            <person name="Fakankun I.U."/>
            <person name="Fristensky B."/>
            <person name="Levin D.B."/>
        </authorList>
    </citation>
    <scope>NUCLEOTIDE SEQUENCE [LARGE SCALE GENOMIC DNA]</scope>
    <source>
        <strain evidence="2 3">UCD-FST 08-225</strain>
    </source>
</reference>
<evidence type="ECO:0000256" key="1">
    <source>
        <dbReference type="SAM" id="MobiDB-lite"/>
    </source>
</evidence>
<dbReference type="OrthoDB" id="2529676at2759"/>
<evidence type="ECO:0000313" key="3">
    <source>
        <dbReference type="Proteomes" id="UP000311382"/>
    </source>
</evidence>
<evidence type="ECO:0000313" key="2">
    <source>
        <dbReference type="EMBL" id="TNY17988.1"/>
    </source>
</evidence>
<sequence length="171" mass="17893">MSSRGSSIPRELADPPSSPFQPVLASASRRPVVRRALPPRPTSETAAPTASTTPFGQIGKEDEAADTDDVLSLLSGTSGWAGGGDVDEEAAAFLPRVRDLRQRRPVVRKRTVDARRPDGESEHRAGASKEGEAKLSTSQAAPGSAGNAAPQKPPAETSDEYVACRVVSAHV</sequence>